<dbReference type="CDD" id="cd16664">
    <property type="entry name" value="RING-Ubox_PUB"/>
    <property type="match status" value="1"/>
</dbReference>
<evidence type="ECO:0000313" key="3">
    <source>
        <dbReference type="Proteomes" id="UP001153069"/>
    </source>
</evidence>
<dbReference type="InterPro" id="IPR013083">
    <property type="entry name" value="Znf_RING/FYVE/PHD"/>
</dbReference>
<dbReference type="PROSITE" id="PS51698">
    <property type="entry name" value="U_BOX"/>
    <property type="match status" value="1"/>
</dbReference>
<evidence type="ECO:0000259" key="1">
    <source>
        <dbReference type="PROSITE" id="PS51698"/>
    </source>
</evidence>
<dbReference type="InterPro" id="IPR003613">
    <property type="entry name" value="Ubox_domain"/>
</dbReference>
<dbReference type="InterPro" id="IPR045185">
    <property type="entry name" value="PUB22/23/24-like"/>
</dbReference>
<dbReference type="OrthoDB" id="424220at2759"/>
<dbReference type="AlphaFoldDB" id="A0A9N8HM88"/>
<dbReference type="PANTHER" id="PTHR22849">
    <property type="entry name" value="WDSAM1 PROTEIN"/>
    <property type="match status" value="1"/>
</dbReference>
<dbReference type="SUPFAM" id="SSF57850">
    <property type="entry name" value="RING/U-box"/>
    <property type="match status" value="1"/>
</dbReference>
<proteinExistence type="predicted"/>
<dbReference type="SMART" id="SM00504">
    <property type="entry name" value="Ubox"/>
    <property type="match status" value="1"/>
</dbReference>
<dbReference type="EMBL" id="CAICTM010000876">
    <property type="protein sequence ID" value="CAB9517735.1"/>
    <property type="molecule type" value="Genomic_DNA"/>
</dbReference>
<accession>A0A9N8HM88</accession>
<dbReference type="GO" id="GO:0016567">
    <property type="term" value="P:protein ubiquitination"/>
    <property type="evidence" value="ECO:0007669"/>
    <property type="project" value="InterPro"/>
</dbReference>
<evidence type="ECO:0000313" key="2">
    <source>
        <dbReference type="EMBL" id="CAB9517735.1"/>
    </source>
</evidence>
<dbReference type="Pfam" id="PF04564">
    <property type="entry name" value="U-box"/>
    <property type="match status" value="1"/>
</dbReference>
<feature type="domain" description="U-box" evidence="1">
    <location>
        <begin position="7"/>
        <end position="81"/>
    </location>
</feature>
<dbReference type="Gene3D" id="3.30.40.10">
    <property type="entry name" value="Zinc/RING finger domain, C3HC4 (zinc finger)"/>
    <property type="match status" value="1"/>
</dbReference>
<dbReference type="PANTHER" id="PTHR22849:SF164">
    <property type="entry name" value="U-BOX DOMAIN-CONTAINING PROTEIN"/>
    <property type="match status" value="1"/>
</dbReference>
<dbReference type="Proteomes" id="UP001153069">
    <property type="component" value="Unassembled WGS sequence"/>
</dbReference>
<organism evidence="2 3">
    <name type="scientific">Seminavis robusta</name>
    <dbReference type="NCBI Taxonomy" id="568900"/>
    <lineage>
        <taxon>Eukaryota</taxon>
        <taxon>Sar</taxon>
        <taxon>Stramenopiles</taxon>
        <taxon>Ochrophyta</taxon>
        <taxon>Bacillariophyta</taxon>
        <taxon>Bacillariophyceae</taxon>
        <taxon>Bacillariophycidae</taxon>
        <taxon>Naviculales</taxon>
        <taxon>Naviculaceae</taxon>
        <taxon>Seminavis</taxon>
    </lineage>
</organism>
<gene>
    <name evidence="2" type="ORF">SEMRO_877_G214590.1</name>
</gene>
<dbReference type="InterPro" id="IPR045210">
    <property type="entry name" value="RING-Ubox_PUB"/>
</dbReference>
<keyword evidence="3" id="KW-1185">Reference proteome</keyword>
<protein>
    <submittedName>
        <fullName evidence="2">E3 ubiquitin-protein ligase LIN</fullName>
    </submittedName>
</protein>
<dbReference type="GO" id="GO:0061630">
    <property type="term" value="F:ubiquitin protein ligase activity"/>
    <property type="evidence" value="ECO:0007669"/>
    <property type="project" value="InterPro"/>
</dbReference>
<name>A0A9N8HM88_9STRA</name>
<sequence>MSDMEINAPEHFVCPISMVVMSHPVKTENGHVFERSAIMEWIYFGKATCPLSREPLHPSKIVPDAELEEEIKQWRLENNIPAPTETSDDDDKPIIIKPRKMVVERANSDPNMSHIMSLREKILKNRDQRVASLRQLNA</sequence>
<comment type="caution">
    <text evidence="2">The sequence shown here is derived from an EMBL/GenBank/DDBJ whole genome shotgun (WGS) entry which is preliminary data.</text>
</comment>
<reference evidence="2" key="1">
    <citation type="submission" date="2020-06" db="EMBL/GenBank/DDBJ databases">
        <authorList>
            <consortium name="Plant Systems Biology data submission"/>
        </authorList>
    </citation>
    <scope>NUCLEOTIDE SEQUENCE</scope>
    <source>
        <strain evidence="2">D6</strain>
    </source>
</reference>